<keyword evidence="2 6" id="KW-0812">Transmembrane</keyword>
<dbReference type="PANTHER" id="PTHR33048:SF18">
    <property type="entry name" value="INTEGRAL MEMBRANE PROTEIN"/>
    <property type="match status" value="1"/>
</dbReference>
<evidence type="ECO:0000256" key="3">
    <source>
        <dbReference type="ARBA" id="ARBA00022989"/>
    </source>
</evidence>
<feature type="transmembrane region" description="Helical" evidence="6">
    <location>
        <begin position="172"/>
        <end position="195"/>
    </location>
</feature>
<feature type="transmembrane region" description="Helical" evidence="6">
    <location>
        <begin position="20"/>
        <end position="40"/>
    </location>
</feature>
<dbReference type="OrthoDB" id="5398388at2759"/>
<name>A0A7U2I936_PHANO</name>
<accession>A0A7U2I936</accession>
<evidence type="ECO:0000313" key="9">
    <source>
        <dbReference type="Proteomes" id="UP000663193"/>
    </source>
</evidence>
<keyword evidence="4 6" id="KW-0472">Membrane</keyword>
<evidence type="ECO:0000259" key="7">
    <source>
        <dbReference type="Pfam" id="PF20684"/>
    </source>
</evidence>
<feature type="transmembrane region" description="Helical" evidence="6">
    <location>
        <begin position="207"/>
        <end position="229"/>
    </location>
</feature>
<feature type="domain" description="Rhodopsin" evidence="7">
    <location>
        <begin position="36"/>
        <end position="277"/>
    </location>
</feature>
<evidence type="ECO:0000256" key="5">
    <source>
        <dbReference type="ARBA" id="ARBA00038359"/>
    </source>
</evidence>
<dbReference type="VEuPathDB" id="FungiDB:JI435_057990"/>
<proteinExistence type="inferred from homology"/>
<dbReference type="PANTHER" id="PTHR33048">
    <property type="entry name" value="PTH11-LIKE INTEGRAL MEMBRANE PROTEIN (AFU_ORTHOLOGUE AFUA_5G11245)"/>
    <property type="match status" value="1"/>
</dbReference>
<dbReference type="Pfam" id="PF20684">
    <property type="entry name" value="Fung_rhodopsin"/>
    <property type="match status" value="1"/>
</dbReference>
<dbReference type="InterPro" id="IPR049326">
    <property type="entry name" value="Rhodopsin_dom_fungi"/>
</dbReference>
<evidence type="ECO:0000313" key="8">
    <source>
        <dbReference type="EMBL" id="QRD05514.1"/>
    </source>
</evidence>
<evidence type="ECO:0000256" key="6">
    <source>
        <dbReference type="SAM" id="Phobius"/>
    </source>
</evidence>
<organism evidence="8 9">
    <name type="scientific">Phaeosphaeria nodorum (strain SN15 / ATCC MYA-4574 / FGSC 10173)</name>
    <name type="common">Glume blotch fungus</name>
    <name type="synonym">Parastagonospora nodorum</name>
    <dbReference type="NCBI Taxonomy" id="321614"/>
    <lineage>
        <taxon>Eukaryota</taxon>
        <taxon>Fungi</taxon>
        <taxon>Dikarya</taxon>
        <taxon>Ascomycota</taxon>
        <taxon>Pezizomycotina</taxon>
        <taxon>Dothideomycetes</taxon>
        <taxon>Pleosporomycetidae</taxon>
        <taxon>Pleosporales</taxon>
        <taxon>Pleosporineae</taxon>
        <taxon>Phaeosphaeriaceae</taxon>
        <taxon>Parastagonospora</taxon>
    </lineage>
</organism>
<dbReference type="EMBL" id="CP069041">
    <property type="protein sequence ID" value="QRD05514.1"/>
    <property type="molecule type" value="Genomic_DNA"/>
</dbReference>
<reference evidence="9" key="1">
    <citation type="journal article" date="2021" name="BMC Genomics">
        <title>Chromosome-level genome assembly and manually-curated proteome of model necrotroph Parastagonospora nodorum Sn15 reveals a genome-wide trove of candidate effector homologs, and redundancy of virulence-related functions within an accessory chromosome.</title>
        <authorList>
            <person name="Bertazzoni S."/>
            <person name="Jones D.A.B."/>
            <person name="Phan H.T."/>
            <person name="Tan K.-C."/>
            <person name="Hane J.K."/>
        </authorList>
    </citation>
    <scope>NUCLEOTIDE SEQUENCE [LARGE SCALE GENOMIC DNA]</scope>
    <source>
        <strain evidence="9">SN15 / ATCC MYA-4574 / FGSC 10173)</strain>
    </source>
</reference>
<feature type="transmembrane region" description="Helical" evidence="6">
    <location>
        <begin position="253"/>
        <end position="275"/>
    </location>
</feature>
<dbReference type="GO" id="GO:0016020">
    <property type="term" value="C:membrane"/>
    <property type="evidence" value="ECO:0007669"/>
    <property type="project" value="UniProtKB-SubCell"/>
</dbReference>
<sequence>MTDAAVPMAEQPSLVTEGLIVVSVIFPLLSLASVLLRFRARQVSKQKFGGDDWWIIASWVTTFALSVHVWVFAPMIGINEAKTTQFAITKSLQCLFLASAIVQIPLSAVKISILLFYRRIFNVGMFRKVVFGVIALVSCWGIIVFFCMLFLYDPVDAAWGASVGKPRFDPAMLGYGQVGSSIALDILVLCLPIPLIYRLHLDRKRKIAVMLIFWLGAFCVVAAIVRFILLHQTLDAVLSSAGNGAVHLQSKNFIFMLIEPNCSVIAACLPCYGPLLRNGRSQMSLVHSVRSLFSLRSQASSVNGEYGRYGSKGDGSLDARSATDSHIELKAHDGQSTAIVERYSQQSDAERGEVQSGGINVTSDVRVVRS</sequence>
<dbReference type="OMA" id="WAHIEAY"/>
<comment type="similarity">
    <text evidence="5">Belongs to the SAT4 family.</text>
</comment>
<gene>
    <name evidence="8" type="ORF">JI435_057990</name>
</gene>
<evidence type="ECO:0000256" key="2">
    <source>
        <dbReference type="ARBA" id="ARBA00022692"/>
    </source>
</evidence>
<feature type="transmembrane region" description="Helical" evidence="6">
    <location>
        <begin position="52"/>
        <end position="76"/>
    </location>
</feature>
<protein>
    <recommendedName>
        <fullName evidence="7">Rhodopsin domain-containing protein</fullName>
    </recommendedName>
</protein>
<feature type="transmembrane region" description="Helical" evidence="6">
    <location>
        <begin position="129"/>
        <end position="152"/>
    </location>
</feature>
<feature type="transmembrane region" description="Helical" evidence="6">
    <location>
        <begin position="96"/>
        <end position="117"/>
    </location>
</feature>
<keyword evidence="3 6" id="KW-1133">Transmembrane helix</keyword>
<dbReference type="Proteomes" id="UP000663193">
    <property type="component" value="Chromosome 19"/>
</dbReference>
<dbReference type="InterPro" id="IPR052337">
    <property type="entry name" value="SAT4-like"/>
</dbReference>
<dbReference type="AlphaFoldDB" id="A0A7U2I936"/>
<comment type="subcellular location">
    <subcellularLocation>
        <location evidence="1">Membrane</location>
        <topology evidence="1">Multi-pass membrane protein</topology>
    </subcellularLocation>
</comment>
<evidence type="ECO:0000256" key="1">
    <source>
        <dbReference type="ARBA" id="ARBA00004141"/>
    </source>
</evidence>
<keyword evidence="9" id="KW-1185">Reference proteome</keyword>
<evidence type="ECO:0000256" key="4">
    <source>
        <dbReference type="ARBA" id="ARBA00023136"/>
    </source>
</evidence>